<evidence type="ECO:0000313" key="2">
    <source>
        <dbReference type="EMBL" id="RNI36223.1"/>
    </source>
</evidence>
<dbReference type="Proteomes" id="UP000267223">
    <property type="component" value="Unassembled WGS sequence"/>
</dbReference>
<dbReference type="PANTHER" id="PTHR40469">
    <property type="entry name" value="SECRETED GLYCOSYL HYDROLASE"/>
    <property type="match status" value="1"/>
</dbReference>
<dbReference type="RefSeq" id="WP_123120776.1">
    <property type="nucleotide sequence ID" value="NZ_RJJR01000008.1"/>
</dbReference>
<dbReference type="PANTHER" id="PTHR40469:SF2">
    <property type="entry name" value="GALACTOSE-BINDING DOMAIN-LIKE SUPERFAMILY PROTEIN"/>
    <property type="match status" value="1"/>
</dbReference>
<reference evidence="2 3" key="1">
    <citation type="submission" date="2018-11" db="EMBL/GenBank/DDBJ databases">
        <title>Draft genome sequence of Ferruginibacter sp. BO-59.</title>
        <authorList>
            <person name="Im W.T."/>
        </authorList>
    </citation>
    <scope>NUCLEOTIDE SEQUENCE [LARGE SCALE GENOMIC DNA]</scope>
    <source>
        <strain evidence="2 3">BO-59</strain>
    </source>
</reference>
<proteinExistence type="predicted"/>
<dbReference type="InterPro" id="IPR029010">
    <property type="entry name" value="ThuA-like"/>
</dbReference>
<protein>
    <submittedName>
        <fullName evidence="2">ThuA domain-containing protein</fullName>
    </submittedName>
</protein>
<evidence type="ECO:0000313" key="3">
    <source>
        <dbReference type="Proteomes" id="UP000267223"/>
    </source>
</evidence>
<organism evidence="2 3">
    <name type="scientific">Hanamia caeni</name>
    <dbReference type="NCBI Taxonomy" id="2294116"/>
    <lineage>
        <taxon>Bacteria</taxon>
        <taxon>Pseudomonadati</taxon>
        <taxon>Bacteroidota</taxon>
        <taxon>Chitinophagia</taxon>
        <taxon>Chitinophagales</taxon>
        <taxon>Chitinophagaceae</taxon>
        <taxon>Hanamia</taxon>
    </lineage>
</organism>
<name>A0A3M9NG86_9BACT</name>
<dbReference type="EMBL" id="RJJR01000008">
    <property type="protein sequence ID" value="RNI36223.1"/>
    <property type="molecule type" value="Genomic_DNA"/>
</dbReference>
<feature type="domain" description="ThuA-like" evidence="1">
    <location>
        <begin position="37"/>
        <end position="249"/>
    </location>
</feature>
<dbReference type="Pfam" id="PF06283">
    <property type="entry name" value="ThuA"/>
    <property type="match status" value="1"/>
</dbReference>
<evidence type="ECO:0000259" key="1">
    <source>
        <dbReference type="Pfam" id="PF06283"/>
    </source>
</evidence>
<keyword evidence="3" id="KW-1185">Reference proteome</keyword>
<dbReference type="OrthoDB" id="9816308at2"/>
<sequence>MKNKTRYILFKNLSILLTIMAIFFFSISPALAKPKPKVLVFCKTAGYHHASIANGIVAIEKLGSENNFDVDTTINAEKFNYKNLKQYNAIIFLSTTGDVLNDEQQEAFKKYIEAGGGYMGIHAATDCEYDWQWYGNLSGAYFGGHPAQQTATLHIVDRNNISTKHLPDPWVRKDEWYSFKWMAKDLHVLITIDEKSYDLGKIKPMGNHPMAWYHEYDGGRAFYTELGHVEESYTDPLYLRHILGGIEYAMGTKNYGNLKIN</sequence>
<dbReference type="InterPro" id="IPR029062">
    <property type="entry name" value="Class_I_gatase-like"/>
</dbReference>
<dbReference type="SUPFAM" id="SSF52317">
    <property type="entry name" value="Class I glutamine amidotransferase-like"/>
    <property type="match status" value="1"/>
</dbReference>
<dbReference type="Gene3D" id="3.40.50.880">
    <property type="match status" value="1"/>
</dbReference>
<comment type="caution">
    <text evidence="2">The sequence shown here is derived from an EMBL/GenBank/DDBJ whole genome shotgun (WGS) entry which is preliminary data.</text>
</comment>
<dbReference type="AlphaFoldDB" id="A0A3M9NG86"/>
<accession>A0A3M9NG86</accession>
<gene>
    <name evidence="2" type="ORF">EFY79_11110</name>
</gene>